<dbReference type="Gene3D" id="3.40.50.300">
    <property type="entry name" value="P-loop containing nucleotide triphosphate hydrolases"/>
    <property type="match status" value="1"/>
</dbReference>
<evidence type="ECO:0000256" key="3">
    <source>
        <dbReference type="SAM" id="MobiDB-lite"/>
    </source>
</evidence>
<dbReference type="InterPro" id="IPR005158">
    <property type="entry name" value="BTAD"/>
</dbReference>
<dbReference type="InterPro" id="IPR036388">
    <property type="entry name" value="WH-like_DNA-bd_sf"/>
</dbReference>
<dbReference type="GO" id="GO:0000160">
    <property type="term" value="P:phosphorelay signal transduction system"/>
    <property type="evidence" value="ECO:0007669"/>
    <property type="project" value="InterPro"/>
</dbReference>
<dbReference type="SMART" id="SM00862">
    <property type="entry name" value="Trans_reg_C"/>
    <property type="match status" value="1"/>
</dbReference>
<dbReference type="Proteomes" id="UP000199494">
    <property type="component" value="Unassembled WGS sequence"/>
</dbReference>
<dbReference type="EMBL" id="FMZE01000005">
    <property type="protein sequence ID" value="SDD01737.1"/>
    <property type="molecule type" value="Genomic_DNA"/>
</dbReference>
<evidence type="ECO:0000256" key="2">
    <source>
        <dbReference type="ARBA" id="ARBA00023125"/>
    </source>
</evidence>
<sequence length="646" mass="67626">MTERAHETLLARARAADGTAREGGISVGTVRFGLLGPLAVWNDDGVPVRVPEGKIRALLASLLLAEGNAVSAGRLADDLWGQDLPGNPVNTLQTKVSQLRRTLAGAALVHGPSGYALTVPADALDVARFRALVRKAKPGTDAAGRARVLSEALALWRGEPLADFAGEPFAIPFAAQLGEEKLGAREDLAEARLELGEGAAVVDELGTLVEEHPLRERVRALHLRALYQAGRQAEALRGYRDFRALLVGELGLEPGPELREVHAAMLRQDPVLRPSSERRPPLPVPLTELVGRDDAVRTVTGLLTTHRLVTLTGPGGVGKTRLATAAAAVVDTAPEASGGVWLVELAGIDRHSCAGESGANQGEWVLDAVASVLGVRDLPASPGVAERAGRLAEAVRGRDLLLVLDNCELVVESVAVVTAALVRAAPSLRVLATSRQPLGIAGELVWPVPPLGIPSGVHAEGEATESTVAAIREFSAVRLFAARAAEAVPGFALEPANAAAVAAICRRLDGLPLALELAATKLRALGIGEVLTRLDDRFRLLDSGHRDAPARQRTLRALIDWSWELLDEVERTVLSRLAVHAEGCDIAAAEAVCAAGGIGPADVAGCWPASSTGRWWSASTPGTGRDTACWSRSPSTASPSSTPVVN</sequence>
<keyword evidence="2" id="KW-0238">DNA-binding</keyword>
<dbReference type="InterPro" id="IPR001867">
    <property type="entry name" value="OmpR/PhoB-type_DNA-bd"/>
</dbReference>
<accession>A0A1G6RCG5</accession>
<dbReference type="PROSITE" id="PS51755">
    <property type="entry name" value="OMPR_PHOB"/>
    <property type="match status" value="1"/>
</dbReference>
<keyword evidence="5" id="KW-1185">Reference proteome</keyword>
<dbReference type="AlphaFoldDB" id="A0A1G6RCG5"/>
<name>A0A1G6RCG5_9PSEU</name>
<evidence type="ECO:0000313" key="5">
    <source>
        <dbReference type="Proteomes" id="UP000199494"/>
    </source>
</evidence>
<dbReference type="STRING" id="530584.SAMN05421630_105203"/>
<dbReference type="InterPro" id="IPR011990">
    <property type="entry name" value="TPR-like_helical_dom_sf"/>
</dbReference>
<dbReference type="SUPFAM" id="SSF52540">
    <property type="entry name" value="P-loop containing nucleoside triphosphate hydrolases"/>
    <property type="match status" value="1"/>
</dbReference>
<evidence type="ECO:0000313" key="4">
    <source>
        <dbReference type="EMBL" id="SDD01737.1"/>
    </source>
</evidence>
<dbReference type="SUPFAM" id="SSF48452">
    <property type="entry name" value="TPR-like"/>
    <property type="match status" value="1"/>
</dbReference>
<dbReference type="Gene3D" id="1.25.40.10">
    <property type="entry name" value="Tetratricopeptide repeat domain"/>
    <property type="match status" value="1"/>
</dbReference>
<dbReference type="PRINTS" id="PR00364">
    <property type="entry name" value="DISEASERSIST"/>
</dbReference>
<dbReference type="SMART" id="SM01043">
    <property type="entry name" value="BTAD"/>
    <property type="match status" value="1"/>
</dbReference>
<dbReference type="GO" id="GO:0003677">
    <property type="term" value="F:DNA binding"/>
    <property type="evidence" value="ECO:0007669"/>
    <property type="project" value="UniProtKB-UniRule"/>
</dbReference>
<protein>
    <submittedName>
        <fullName evidence="4">Transcriptional regulatory protein, C terminal</fullName>
    </submittedName>
</protein>
<evidence type="ECO:0000256" key="1">
    <source>
        <dbReference type="ARBA" id="ARBA00005820"/>
    </source>
</evidence>
<dbReference type="InterPro" id="IPR027417">
    <property type="entry name" value="P-loop_NTPase"/>
</dbReference>
<dbReference type="Pfam" id="PF03704">
    <property type="entry name" value="BTAD"/>
    <property type="match status" value="1"/>
</dbReference>
<dbReference type="InterPro" id="IPR016032">
    <property type="entry name" value="Sig_transdc_resp-reg_C-effctor"/>
</dbReference>
<dbReference type="Gene3D" id="1.10.10.10">
    <property type="entry name" value="Winged helix-like DNA-binding domain superfamily/Winged helix DNA-binding domain"/>
    <property type="match status" value="1"/>
</dbReference>
<dbReference type="PANTHER" id="PTHR47691:SF3">
    <property type="entry name" value="HTH-TYPE TRANSCRIPTIONAL REGULATOR RV0890C-RELATED"/>
    <property type="match status" value="1"/>
</dbReference>
<proteinExistence type="inferred from homology"/>
<reference evidence="4 5" key="1">
    <citation type="submission" date="2016-10" db="EMBL/GenBank/DDBJ databases">
        <authorList>
            <person name="de Groot N.N."/>
        </authorList>
    </citation>
    <scope>NUCLEOTIDE SEQUENCE [LARGE SCALE GENOMIC DNA]</scope>
    <source>
        <strain evidence="4 5">CGMCC 4.5506</strain>
    </source>
</reference>
<dbReference type="GO" id="GO:0006355">
    <property type="term" value="P:regulation of DNA-templated transcription"/>
    <property type="evidence" value="ECO:0007669"/>
    <property type="project" value="InterPro"/>
</dbReference>
<comment type="similarity">
    <text evidence="1">Belongs to the AfsR/DnrI/RedD regulatory family.</text>
</comment>
<feature type="compositionally biased region" description="Low complexity" evidence="3">
    <location>
        <begin position="631"/>
        <end position="646"/>
    </location>
</feature>
<feature type="region of interest" description="Disordered" evidence="3">
    <location>
        <begin position="617"/>
        <end position="646"/>
    </location>
</feature>
<gene>
    <name evidence="4" type="ORF">SAMN05421630_105203</name>
</gene>
<dbReference type="CDD" id="cd15831">
    <property type="entry name" value="BTAD"/>
    <property type="match status" value="1"/>
</dbReference>
<dbReference type="PANTHER" id="PTHR47691">
    <property type="entry name" value="REGULATOR-RELATED"/>
    <property type="match status" value="1"/>
</dbReference>
<organism evidence="4 5">
    <name type="scientific">Prauserella marina</name>
    <dbReference type="NCBI Taxonomy" id="530584"/>
    <lineage>
        <taxon>Bacteria</taxon>
        <taxon>Bacillati</taxon>
        <taxon>Actinomycetota</taxon>
        <taxon>Actinomycetes</taxon>
        <taxon>Pseudonocardiales</taxon>
        <taxon>Pseudonocardiaceae</taxon>
        <taxon>Prauserella</taxon>
    </lineage>
</organism>
<dbReference type="RefSeq" id="WP_245866140.1">
    <property type="nucleotide sequence ID" value="NZ_CP016353.1"/>
</dbReference>
<dbReference type="SUPFAM" id="SSF46894">
    <property type="entry name" value="C-terminal effector domain of the bipartite response regulators"/>
    <property type="match status" value="1"/>
</dbReference>